<dbReference type="PANTHER" id="PTHR42701:SF1">
    <property type="entry name" value="IMIDAZOLE GLYCEROL PHOSPHATE SYNTHASE SUBUNIT HISH"/>
    <property type="match status" value="1"/>
</dbReference>
<dbReference type="EC" id="4.3.2.10" evidence="10"/>
<evidence type="ECO:0000256" key="4">
    <source>
        <dbReference type="ARBA" id="ARBA00022801"/>
    </source>
</evidence>
<evidence type="ECO:0000256" key="8">
    <source>
        <dbReference type="ARBA" id="ARBA00047838"/>
    </source>
</evidence>
<dbReference type="InterPro" id="IPR029062">
    <property type="entry name" value="Class_I_gatase-like"/>
</dbReference>
<keyword evidence="4 10" id="KW-0378">Hydrolase</keyword>
<evidence type="ECO:0000256" key="1">
    <source>
        <dbReference type="ARBA" id="ARBA00005091"/>
    </source>
</evidence>
<evidence type="ECO:0000259" key="11">
    <source>
        <dbReference type="Pfam" id="PF00117"/>
    </source>
</evidence>
<feature type="active site" evidence="10">
    <location>
        <position position="207"/>
    </location>
</feature>
<dbReference type="CDD" id="cd01748">
    <property type="entry name" value="GATase1_IGP_Synthase"/>
    <property type="match status" value="1"/>
</dbReference>
<dbReference type="SUPFAM" id="SSF52317">
    <property type="entry name" value="Class I glutamine amidotransferase-like"/>
    <property type="match status" value="1"/>
</dbReference>
<dbReference type="InterPro" id="IPR010139">
    <property type="entry name" value="Imidazole-glycPsynth_HisH"/>
</dbReference>
<sequence length="226" mass="23867">MNVVLVDSGGANIGSVRYALQRLGVEAQLTAHADAIVRADRVILPGVGAAGPGMARLRELGLVDTLRSLQQPLLGICLGMQLLYDSSEEGEVECLRLLPGRVRKLVAGASAVAEPRLLGCENVTAAENPECTAAHHAVRVPHMGWNRLRVCAEEPLLAGIRDGAQAYFVHSYAAPVTADTLASCVHGDPFAAVVRRGRCHGAQFHPERSAAVGARLLQNFLSDAVA</sequence>
<dbReference type="GO" id="GO:0016757">
    <property type="term" value="F:glycosyltransferase activity"/>
    <property type="evidence" value="ECO:0007669"/>
    <property type="project" value="UniProtKB-KW"/>
</dbReference>
<evidence type="ECO:0000256" key="2">
    <source>
        <dbReference type="ARBA" id="ARBA00011152"/>
    </source>
</evidence>
<feature type="domain" description="Glutamine amidotransferase" evidence="11">
    <location>
        <begin position="4"/>
        <end position="222"/>
    </location>
</feature>
<dbReference type="Proteomes" id="UP001597090">
    <property type="component" value="Unassembled WGS sequence"/>
</dbReference>
<organism evidence="12 13">
    <name type="scientific">Lysobacter koreensis</name>
    <dbReference type="NCBI Taxonomy" id="266122"/>
    <lineage>
        <taxon>Bacteria</taxon>
        <taxon>Pseudomonadati</taxon>
        <taxon>Pseudomonadota</taxon>
        <taxon>Gammaproteobacteria</taxon>
        <taxon>Lysobacterales</taxon>
        <taxon>Lysobacteraceae</taxon>
        <taxon>Lysobacter</taxon>
    </lineage>
</organism>
<keyword evidence="13" id="KW-1185">Reference proteome</keyword>
<comment type="caution">
    <text evidence="12">The sequence shown here is derived from an EMBL/GenBank/DDBJ whole genome shotgun (WGS) entry which is preliminary data.</text>
</comment>
<feature type="active site" evidence="10">
    <location>
        <position position="205"/>
    </location>
</feature>
<gene>
    <name evidence="10 12" type="primary">hisH</name>
    <name evidence="12" type="ORF">ACFQZQ_04515</name>
</gene>
<dbReference type="PROSITE" id="PS51273">
    <property type="entry name" value="GATASE_TYPE_1"/>
    <property type="match status" value="1"/>
</dbReference>
<evidence type="ECO:0000256" key="10">
    <source>
        <dbReference type="HAMAP-Rule" id="MF_00278"/>
    </source>
</evidence>
<protein>
    <recommendedName>
        <fullName evidence="10">Imidazole glycerol phosphate synthase subunit HisH</fullName>
        <ecNumber evidence="10">4.3.2.10</ecNumber>
    </recommendedName>
    <alternativeName>
        <fullName evidence="10">IGP synthase glutaminase subunit</fullName>
        <ecNumber evidence="10">3.5.1.2</ecNumber>
    </alternativeName>
    <alternativeName>
        <fullName evidence="10">IGP synthase subunit HisH</fullName>
    </alternativeName>
    <alternativeName>
        <fullName evidence="10">ImGP synthase subunit HisH</fullName>
        <shortName evidence="10">IGPS subunit HisH</shortName>
    </alternativeName>
</protein>
<comment type="pathway">
    <text evidence="1 10">Amino-acid biosynthesis; L-histidine biosynthesis; L-histidine from 5-phospho-alpha-D-ribose 1-diphosphate: step 5/9.</text>
</comment>
<dbReference type="Pfam" id="PF00117">
    <property type="entry name" value="GATase"/>
    <property type="match status" value="1"/>
</dbReference>
<evidence type="ECO:0000256" key="9">
    <source>
        <dbReference type="ARBA" id="ARBA00049534"/>
    </source>
</evidence>
<dbReference type="EC" id="3.5.1.2" evidence="10"/>
<dbReference type="InterPro" id="IPR017926">
    <property type="entry name" value="GATASE"/>
</dbReference>
<accession>A0ABW2YLM0</accession>
<feature type="active site" description="Nucleophile" evidence="10">
    <location>
        <position position="77"/>
    </location>
</feature>
<comment type="function">
    <text evidence="10">IGPS catalyzes the conversion of PRFAR and glutamine to IGP, AICAR and glutamate. The HisH subunit catalyzes the hydrolysis of glutamine to glutamate and ammonia as part of the synthesis of IGP and AICAR. The resulting ammonia molecule is channeled to the active site of HisF.</text>
</comment>
<dbReference type="Gene3D" id="3.40.50.880">
    <property type="match status" value="1"/>
</dbReference>
<evidence type="ECO:0000256" key="6">
    <source>
        <dbReference type="ARBA" id="ARBA00023102"/>
    </source>
</evidence>
<comment type="subunit">
    <text evidence="2 10">Heterodimer of HisH and HisF.</text>
</comment>
<evidence type="ECO:0000256" key="3">
    <source>
        <dbReference type="ARBA" id="ARBA00022605"/>
    </source>
</evidence>
<dbReference type="EMBL" id="JBHTIH010000002">
    <property type="protein sequence ID" value="MFD0738550.1"/>
    <property type="molecule type" value="Genomic_DNA"/>
</dbReference>
<keyword evidence="12" id="KW-0808">Transferase</keyword>
<evidence type="ECO:0000256" key="5">
    <source>
        <dbReference type="ARBA" id="ARBA00022962"/>
    </source>
</evidence>
<dbReference type="PANTHER" id="PTHR42701">
    <property type="entry name" value="IMIDAZOLE GLYCEROL PHOSPHATE SYNTHASE SUBUNIT HISH"/>
    <property type="match status" value="1"/>
</dbReference>
<comment type="catalytic activity">
    <reaction evidence="9 10">
        <text>L-glutamine + H2O = L-glutamate + NH4(+)</text>
        <dbReference type="Rhea" id="RHEA:15889"/>
        <dbReference type="ChEBI" id="CHEBI:15377"/>
        <dbReference type="ChEBI" id="CHEBI:28938"/>
        <dbReference type="ChEBI" id="CHEBI:29985"/>
        <dbReference type="ChEBI" id="CHEBI:58359"/>
        <dbReference type="EC" id="3.5.1.2"/>
    </reaction>
</comment>
<dbReference type="HAMAP" id="MF_00278">
    <property type="entry name" value="HisH"/>
    <property type="match status" value="1"/>
</dbReference>
<evidence type="ECO:0000313" key="12">
    <source>
        <dbReference type="EMBL" id="MFD0738550.1"/>
    </source>
</evidence>
<comment type="subcellular location">
    <subcellularLocation>
        <location evidence="10">Cytoplasm</location>
    </subcellularLocation>
</comment>
<keyword evidence="5 10" id="KW-0315">Glutamine amidotransferase</keyword>
<name>A0ABW2YLM0_9GAMM</name>
<keyword evidence="3 10" id="KW-0028">Amino-acid biosynthesis</keyword>
<keyword evidence="12" id="KW-0328">Glycosyltransferase</keyword>
<comment type="catalytic activity">
    <reaction evidence="8 10">
        <text>5-[(5-phospho-1-deoxy-D-ribulos-1-ylimino)methylamino]-1-(5-phospho-beta-D-ribosyl)imidazole-4-carboxamide + L-glutamine = D-erythro-1-(imidazol-4-yl)glycerol 3-phosphate + 5-amino-1-(5-phospho-beta-D-ribosyl)imidazole-4-carboxamide + L-glutamate + H(+)</text>
        <dbReference type="Rhea" id="RHEA:24793"/>
        <dbReference type="ChEBI" id="CHEBI:15378"/>
        <dbReference type="ChEBI" id="CHEBI:29985"/>
        <dbReference type="ChEBI" id="CHEBI:58278"/>
        <dbReference type="ChEBI" id="CHEBI:58359"/>
        <dbReference type="ChEBI" id="CHEBI:58475"/>
        <dbReference type="ChEBI" id="CHEBI:58525"/>
        <dbReference type="EC" id="4.3.2.10"/>
    </reaction>
</comment>
<keyword evidence="6 10" id="KW-0368">Histidine biosynthesis</keyword>
<reference evidence="13" key="1">
    <citation type="journal article" date="2019" name="Int. J. Syst. Evol. Microbiol.">
        <title>The Global Catalogue of Microorganisms (GCM) 10K type strain sequencing project: providing services to taxonomists for standard genome sequencing and annotation.</title>
        <authorList>
            <consortium name="The Broad Institute Genomics Platform"/>
            <consortium name="The Broad Institute Genome Sequencing Center for Infectious Disease"/>
            <person name="Wu L."/>
            <person name="Ma J."/>
        </authorList>
    </citation>
    <scope>NUCLEOTIDE SEQUENCE [LARGE SCALE GENOMIC DNA]</scope>
    <source>
        <strain evidence="13">CCUG 55491</strain>
    </source>
</reference>
<evidence type="ECO:0000256" key="7">
    <source>
        <dbReference type="ARBA" id="ARBA00023239"/>
    </source>
</evidence>
<proteinExistence type="inferred from homology"/>
<evidence type="ECO:0000313" key="13">
    <source>
        <dbReference type="Proteomes" id="UP001597090"/>
    </source>
</evidence>
<keyword evidence="10" id="KW-0963">Cytoplasm</keyword>
<keyword evidence="7 10" id="KW-0456">Lyase</keyword>
<dbReference type="PIRSF" id="PIRSF000495">
    <property type="entry name" value="Amidotransf_hisH"/>
    <property type="match status" value="1"/>
</dbReference>
<dbReference type="RefSeq" id="WP_386811662.1">
    <property type="nucleotide sequence ID" value="NZ_JBHTIH010000002.1"/>
</dbReference>